<gene>
    <name evidence="3" type="ORF">EJ06DRAFT_401242</name>
</gene>
<keyword evidence="4" id="KW-1185">Reference proteome</keyword>
<feature type="compositionally biased region" description="Basic residues" evidence="1">
    <location>
        <begin position="79"/>
        <end position="89"/>
    </location>
</feature>
<dbReference type="AlphaFoldDB" id="A0A6G1HXS3"/>
<evidence type="ECO:0000256" key="1">
    <source>
        <dbReference type="SAM" id="MobiDB-lite"/>
    </source>
</evidence>
<dbReference type="Proteomes" id="UP000799640">
    <property type="component" value="Unassembled WGS sequence"/>
</dbReference>
<evidence type="ECO:0000313" key="4">
    <source>
        <dbReference type="Proteomes" id="UP000799640"/>
    </source>
</evidence>
<feature type="signal peptide" evidence="2">
    <location>
        <begin position="1"/>
        <end position="19"/>
    </location>
</feature>
<feature type="region of interest" description="Disordered" evidence="1">
    <location>
        <begin position="24"/>
        <end position="95"/>
    </location>
</feature>
<sequence length="95" mass="10657">MGGCLGMSFFAVISRLGLGMKPHPPQFHLRTDKKAQLLPRRRLLDRRQEPRPQGPPSSCGDDPGLNLLLRSVTTTTSPRRSRKHLHRRLISPIAA</sequence>
<evidence type="ECO:0000256" key="2">
    <source>
        <dbReference type="SAM" id="SignalP"/>
    </source>
</evidence>
<feature type="chain" id="PRO_5026046269" evidence="2">
    <location>
        <begin position="20"/>
        <end position="95"/>
    </location>
</feature>
<accession>A0A6G1HXS3</accession>
<name>A0A6G1HXS3_9PEZI</name>
<keyword evidence="2" id="KW-0732">Signal</keyword>
<reference evidence="3" key="1">
    <citation type="journal article" date="2020" name="Stud. Mycol.">
        <title>101 Dothideomycetes genomes: a test case for predicting lifestyles and emergence of pathogens.</title>
        <authorList>
            <person name="Haridas S."/>
            <person name="Albert R."/>
            <person name="Binder M."/>
            <person name="Bloem J."/>
            <person name="Labutti K."/>
            <person name="Salamov A."/>
            <person name="Andreopoulos B."/>
            <person name="Baker S."/>
            <person name="Barry K."/>
            <person name="Bills G."/>
            <person name="Bluhm B."/>
            <person name="Cannon C."/>
            <person name="Castanera R."/>
            <person name="Culley D."/>
            <person name="Daum C."/>
            <person name="Ezra D."/>
            <person name="Gonzalez J."/>
            <person name="Henrissat B."/>
            <person name="Kuo A."/>
            <person name="Liang C."/>
            <person name="Lipzen A."/>
            <person name="Lutzoni F."/>
            <person name="Magnuson J."/>
            <person name="Mondo S."/>
            <person name="Nolan M."/>
            <person name="Ohm R."/>
            <person name="Pangilinan J."/>
            <person name="Park H.-J."/>
            <person name="Ramirez L."/>
            <person name="Alfaro M."/>
            <person name="Sun H."/>
            <person name="Tritt A."/>
            <person name="Yoshinaga Y."/>
            <person name="Zwiers L.-H."/>
            <person name="Turgeon B."/>
            <person name="Goodwin S."/>
            <person name="Spatafora J."/>
            <person name="Crous P."/>
            <person name="Grigoriev I."/>
        </authorList>
    </citation>
    <scope>NUCLEOTIDE SEQUENCE</scope>
    <source>
        <strain evidence="3">CBS 262.69</strain>
    </source>
</reference>
<feature type="compositionally biased region" description="Low complexity" evidence="1">
    <location>
        <begin position="65"/>
        <end position="78"/>
    </location>
</feature>
<proteinExistence type="predicted"/>
<organism evidence="3 4">
    <name type="scientific">Trichodelitschia bisporula</name>
    <dbReference type="NCBI Taxonomy" id="703511"/>
    <lineage>
        <taxon>Eukaryota</taxon>
        <taxon>Fungi</taxon>
        <taxon>Dikarya</taxon>
        <taxon>Ascomycota</taxon>
        <taxon>Pezizomycotina</taxon>
        <taxon>Dothideomycetes</taxon>
        <taxon>Dothideomycetes incertae sedis</taxon>
        <taxon>Phaeotrichales</taxon>
        <taxon>Phaeotrichaceae</taxon>
        <taxon>Trichodelitschia</taxon>
    </lineage>
</organism>
<dbReference type="EMBL" id="ML996694">
    <property type="protein sequence ID" value="KAF2400637.1"/>
    <property type="molecule type" value="Genomic_DNA"/>
</dbReference>
<protein>
    <submittedName>
        <fullName evidence="3">Uncharacterized protein</fullName>
    </submittedName>
</protein>
<evidence type="ECO:0000313" key="3">
    <source>
        <dbReference type="EMBL" id="KAF2400637.1"/>
    </source>
</evidence>